<protein>
    <submittedName>
        <fullName evidence="1">WGS project CBMI000000000 data, contig CS3069_c004739</fullName>
    </submittedName>
</protein>
<proteinExistence type="predicted"/>
<reference evidence="1" key="1">
    <citation type="submission" date="2013-05" db="EMBL/GenBank/DDBJ databases">
        <title>Draft genome sequences of six wheat associated Fusarium spp. isolates.</title>
        <authorList>
            <person name="Moolhuijzen P.M."/>
            <person name="Manners J.M."/>
            <person name="Wilcox S."/>
            <person name="Bellgard M.I."/>
            <person name="Gardiner D.M."/>
        </authorList>
    </citation>
    <scope>NUCLEOTIDE SEQUENCE</scope>
    <source>
        <strain evidence="1">CS3069</strain>
    </source>
</reference>
<comment type="caution">
    <text evidence="1">The sequence shown here is derived from an EMBL/GenBank/DDBJ whole genome shotgun (WGS) entry which is preliminary data.</text>
</comment>
<evidence type="ECO:0000313" key="1">
    <source>
        <dbReference type="EMBL" id="CEG05628.1"/>
    </source>
</evidence>
<dbReference type="AlphaFoldDB" id="A0A090MEQ7"/>
<accession>A0A090MEQ7</accession>
<organism evidence="1">
    <name type="scientific">Fusarium clavum</name>
    <dbReference type="NCBI Taxonomy" id="2594811"/>
    <lineage>
        <taxon>Eukaryota</taxon>
        <taxon>Fungi</taxon>
        <taxon>Dikarya</taxon>
        <taxon>Ascomycota</taxon>
        <taxon>Pezizomycotina</taxon>
        <taxon>Sordariomycetes</taxon>
        <taxon>Hypocreomycetidae</taxon>
        <taxon>Hypocreales</taxon>
        <taxon>Nectriaceae</taxon>
        <taxon>Fusarium</taxon>
        <taxon>Fusarium incarnatum-equiseti species complex</taxon>
    </lineage>
</organism>
<gene>
    <name evidence="1" type="ORF">BN850_0128650</name>
</gene>
<name>A0A090MEQ7_9HYPO</name>
<sequence length="80" mass="8915">MTGLSHPLLNIISPRHQWLRCDASLLTVQFLGTPPPYPARMCLEVRPFSPSGHLVAQHHFSGHRSCLQVAATSPFWRAAD</sequence>
<dbReference type="EMBL" id="CBMI010004735">
    <property type="protein sequence ID" value="CEG05628.1"/>
    <property type="molecule type" value="Genomic_DNA"/>
</dbReference>